<protein>
    <submittedName>
        <fullName evidence="2">Uncharacterized protein</fullName>
    </submittedName>
</protein>
<feature type="compositionally biased region" description="Basic and acidic residues" evidence="1">
    <location>
        <begin position="1"/>
        <end position="14"/>
    </location>
</feature>
<dbReference type="OrthoDB" id="10255512at2759"/>
<accession>A0A1X7USZ4</accession>
<evidence type="ECO:0000313" key="2">
    <source>
        <dbReference type="EnsemblMetazoa" id="Aqu2.1.31110_001"/>
    </source>
</evidence>
<name>A0A1X7USZ4_AMPQE</name>
<evidence type="ECO:0000256" key="1">
    <source>
        <dbReference type="SAM" id="MobiDB-lite"/>
    </source>
</evidence>
<dbReference type="InParanoid" id="A0A1X7USZ4"/>
<dbReference type="EnsemblMetazoa" id="Aqu2.1.31110_001">
    <property type="protein sequence ID" value="Aqu2.1.31110_001"/>
    <property type="gene ID" value="Aqu2.1.31110"/>
</dbReference>
<feature type="region of interest" description="Disordered" evidence="1">
    <location>
        <begin position="1"/>
        <end position="22"/>
    </location>
</feature>
<proteinExistence type="predicted"/>
<organism evidence="2">
    <name type="scientific">Amphimedon queenslandica</name>
    <name type="common">Sponge</name>
    <dbReference type="NCBI Taxonomy" id="400682"/>
    <lineage>
        <taxon>Eukaryota</taxon>
        <taxon>Metazoa</taxon>
        <taxon>Porifera</taxon>
        <taxon>Demospongiae</taxon>
        <taxon>Heteroscleromorpha</taxon>
        <taxon>Haplosclerida</taxon>
        <taxon>Niphatidae</taxon>
        <taxon>Amphimedon</taxon>
    </lineage>
</organism>
<reference evidence="2" key="1">
    <citation type="submission" date="2017-05" db="UniProtKB">
        <authorList>
            <consortium name="EnsemblMetazoa"/>
        </authorList>
    </citation>
    <scope>IDENTIFICATION</scope>
</reference>
<sequence>MADDGEAHETDARPNDTAVEDENDDLFYDSVDWCKVATQKENKIKELKGDKRLWGKGVGQYYRENVTLHTGPPTLPPVWGL</sequence>
<dbReference type="AlphaFoldDB" id="A0A1X7USZ4"/>